<dbReference type="STRING" id="537013.CLOSTMETH_00003"/>
<comment type="caution">
    <text evidence="1">The sequence shown here is derived from an EMBL/GenBank/DDBJ whole genome shotgun (WGS) entry which is preliminary data.</text>
</comment>
<keyword evidence="2" id="KW-1185">Reference proteome</keyword>
<name>C0E858_9FIRM</name>
<reference evidence="1 2" key="1">
    <citation type="submission" date="2009-01" db="EMBL/GenBank/DDBJ databases">
        <authorList>
            <person name="Fulton L."/>
            <person name="Clifton S."/>
            <person name="Fulton B."/>
            <person name="Xu J."/>
            <person name="Minx P."/>
            <person name="Pepin K.H."/>
            <person name="Johnson M."/>
            <person name="Bhonagiri V."/>
            <person name="Nash W.E."/>
            <person name="Mardis E.R."/>
            <person name="Wilson R.K."/>
        </authorList>
    </citation>
    <scope>NUCLEOTIDE SEQUENCE [LARGE SCALE GENOMIC DNA]</scope>
    <source>
        <strain evidence="1 2">DSM 5476</strain>
    </source>
</reference>
<dbReference type="Proteomes" id="UP000003340">
    <property type="component" value="Unassembled WGS sequence"/>
</dbReference>
<dbReference type="AlphaFoldDB" id="C0E858"/>
<reference evidence="1 2" key="2">
    <citation type="submission" date="2009-02" db="EMBL/GenBank/DDBJ databases">
        <title>Draft genome sequence of Clostridium methylpentosum (DSM 5476).</title>
        <authorList>
            <person name="Sudarsanam P."/>
            <person name="Ley R."/>
            <person name="Guruge J."/>
            <person name="Turnbaugh P.J."/>
            <person name="Mahowald M."/>
            <person name="Liep D."/>
            <person name="Gordon J."/>
        </authorList>
    </citation>
    <scope>NUCLEOTIDE SEQUENCE [LARGE SCALE GENOMIC DNA]</scope>
    <source>
        <strain evidence="1 2">DSM 5476</strain>
    </source>
</reference>
<evidence type="ECO:0000313" key="2">
    <source>
        <dbReference type="Proteomes" id="UP000003340"/>
    </source>
</evidence>
<gene>
    <name evidence="1" type="ORF">CLOSTMETH_00003</name>
</gene>
<protein>
    <submittedName>
        <fullName evidence="1">Tat pathway signal sequence domain protein</fullName>
    </submittedName>
</protein>
<dbReference type="EMBL" id="ACEC01000001">
    <property type="protein sequence ID" value="EEG32341.1"/>
    <property type="molecule type" value="Genomic_DNA"/>
</dbReference>
<evidence type="ECO:0000313" key="1">
    <source>
        <dbReference type="EMBL" id="EEG32341.1"/>
    </source>
</evidence>
<accession>C0E858</accession>
<sequence>MLNLKGITRGLFIAGVAVAGAALGAFLGPYVAKLMPKLLQYTKSAASKVVKTAKNAKNLAKSKILKLPYRSIGKISANRMTNHINVPKHLWGKVLRKVTNKGIENLIQQAIRKGSWNIGKNGISTIYYRYGGEIITVTGRIINGVFNISDAWVNRR</sequence>
<dbReference type="HOGENOM" id="CLU_1683513_0_0_9"/>
<proteinExistence type="predicted"/>
<organism evidence="1 2">
    <name type="scientific">[Clostridium] methylpentosum DSM 5476</name>
    <dbReference type="NCBI Taxonomy" id="537013"/>
    <lineage>
        <taxon>Bacteria</taxon>
        <taxon>Bacillati</taxon>
        <taxon>Bacillota</taxon>
        <taxon>Clostridia</taxon>
        <taxon>Eubacteriales</taxon>
        <taxon>Oscillospiraceae</taxon>
        <taxon>Oscillospiraceae incertae sedis</taxon>
    </lineage>
</organism>